<feature type="signal peptide" evidence="1">
    <location>
        <begin position="1"/>
        <end position="23"/>
    </location>
</feature>
<proteinExistence type="predicted"/>
<evidence type="ECO:0000256" key="1">
    <source>
        <dbReference type="SAM" id="SignalP"/>
    </source>
</evidence>
<dbReference type="Proteomes" id="UP000247702">
    <property type="component" value="Unassembled WGS sequence"/>
</dbReference>
<organism evidence="2 3">
    <name type="scientific">Rhizophagus clarus</name>
    <dbReference type="NCBI Taxonomy" id="94130"/>
    <lineage>
        <taxon>Eukaryota</taxon>
        <taxon>Fungi</taxon>
        <taxon>Fungi incertae sedis</taxon>
        <taxon>Mucoromycota</taxon>
        <taxon>Glomeromycotina</taxon>
        <taxon>Glomeromycetes</taxon>
        <taxon>Glomerales</taxon>
        <taxon>Glomeraceae</taxon>
        <taxon>Rhizophagus</taxon>
    </lineage>
</organism>
<keyword evidence="3" id="KW-1185">Reference proteome</keyword>
<name>A0A2Z6RKU6_9GLOM</name>
<dbReference type="InterPro" id="IPR012337">
    <property type="entry name" value="RNaseH-like_sf"/>
</dbReference>
<comment type="caution">
    <text evidence="2">The sequence shown here is derived from an EMBL/GenBank/DDBJ whole genome shotgun (WGS) entry which is preliminary data.</text>
</comment>
<sequence>MRNISLTGFNFLFIVCGFSFVLTLSLDQSCCLVVQDMSAQLPLLPIIPIDSGEARNLDISIALKKIYYQPIGYHRNAKKLFEASIKAGYDFTIDEVKDWLERQAVHQIHMPRPRYIPCASFTSITTPNEVHQADVLYMPYDKVGRITYLFCLNVVDVASRYKASIPIGAYSVKDREGILTSKTIARALEKIYDDPEIPLKAKSKRTMGIVERYNRTLVEKLFPSQDASDLLSLHLNIGISPVEAIEKEEVFAKPSYSRDGPIGFDEEKLSSDVLVRYLLYPGDWRVEDVVLPVLYWLEDDDGNGPQRSFVREELMVIPFDTELPPQWILTK</sequence>
<accession>A0A2Z6RKU6</accession>
<keyword evidence="1" id="KW-0732">Signal</keyword>
<evidence type="ECO:0000313" key="3">
    <source>
        <dbReference type="Proteomes" id="UP000247702"/>
    </source>
</evidence>
<protein>
    <recommendedName>
        <fullName evidence="4">Integrase catalytic domain-containing protein</fullName>
    </recommendedName>
</protein>
<evidence type="ECO:0000313" key="2">
    <source>
        <dbReference type="EMBL" id="GBB97769.1"/>
    </source>
</evidence>
<feature type="chain" id="PRO_5016273893" description="Integrase catalytic domain-containing protein" evidence="1">
    <location>
        <begin position="24"/>
        <end position="331"/>
    </location>
</feature>
<gene>
    <name evidence="2" type="ORF">RclHR1_30600003</name>
</gene>
<evidence type="ECO:0008006" key="4">
    <source>
        <dbReference type="Google" id="ProtNLM"/>
    </source>
</evidence>
<reference evidence="2 3" key="1">
    <citation type="submission" date="2017-11" db="EMBL/GenBank/DDBJ databases">
        <title>The genome of Rhizophagus clarus HR1 reveals common genetic basis of auxotrophy among arbuscular mycorrhizal fungi.</title>
        <authorList>
            <person name="Kobayashi Y."/>
        </authorList>
    </citation>
    <scope>NUCLEOTIDE SEQUENCE [LARGE SCALE GENOMIC DNA]</scope>
    <source>
        <strain evidence="2 3">HR1</strain>
    </source>
</reference>
<dbReference type="AlphaFoldDB" id="A0A2Z6RKU6"/>
<dbReference type="SUPFAM" id="SSF53098">
    <property type="entry name" value="Ribonuclease H-like"/>
    <property type="match status" value="1"/>
</dbReference>
<dbReference type="EMBL" id="BEXD01002292">
    <property type="protein sequence ID" value="GBB97769.1"/>
    <property type="molecule type" value="Genomic_DNA"/>
</dbReference>